<feature type="transmembrane region" description="Helical" evidence="7">
    <location>
        <begin position="201"/>
        <end position="221"/>
    </location>
</feature>
<comment type="similarity">
    <text evidence="5">Belongs to the SAT4 family.</text>
</comment>
<keyword evidence="10" id="KW-1185">Reference proteome</keyword>
<accession>A0A1L7WMV3</accession>
<name>A0A1L7WMV3_9HELO</name>
<keyword evidence="4 7" id="KW-0472">Membrane</keyword>
<evidence type="ECO:0000256" key="2">
    <source>
        <dbReference type="ARBA" id="ARBA00022692"/>
    </source>
</evidence>
<feature type="transmembrane region" description="Helical" evidence="7">
    <location>
        <begin position="167"/>
        <end position="189"/>
    </location>
</feature>
<dbReference type="GO" id="GO:0016020">
    <property type="term" value="C:membrane"/>
    <property type="evidence" value="ECO:0007669"/>
    <property type="project" value="UniProtKB-SubCell"/>
</dbReference>
<evidence type="ECO:0000259" key="8">
    <source>
        <dbReference type="Pfam" id="PF20684"/>
    </source>
</evidence>
<evidence type="ECO:0000313" key="10">
    <source>
        <dbReference type="Proteomes" id="UP000184330"/>
    </source>
</evidence>
<evidence type="ECO:0000313" key="9">
    <source>
        <dbReference type="EMBL" id="CZR54076.1"/>
    </source>
</evidence>
<feature type="transmembrane region" description="Helical" evidence="7">
    <location>
        <begin position="89"/>
        <end position="110"/>
    </location>
</feature>
<evidence type="ECO:0000256" key="7">
    <source>
        <dbReference type="SAM" id="Phobius"/>
    </source>
</evidence>
<protein>
    <submittedName>
        <fullName evidence="9">Related to integral membrane protein</fullName>
    </submittedName>
</protein>
<organism evidence="9 10">
    <name type="scientific">Phialocephala subalpina</name>
    <dbReference type="NCBI Taxonomy" id="576137"/>
    <lineage>
        <taxon>Eukaryota</taxon>
        <taxon>Fungi</taxon>
        <taxon>Dikarya</taxon>
        <taxon>Ascomycota</taxon>
        <taxon>Pezizomycotina</taxon>
        <taxon>Leotiomycetes</taxon>
        <taxon>Helotiales</taxon>
        <taxon>Mollisiaceae</taxon>
        <taxon>Phialocephala</taxon>
        <taxon>Phialocephala fortinii species complex</taxon>
    </lineage>
</organism>
<dbReference type="EMBL" id="FJOG01000004">
    <property type="protein sequence ID" value="CZR54076.1"/>
    <property type="molecule type" value="Genomic_DNA"/>
</dbReference>
<comment type="subcellular location">
    <subcellularLocation>
        <location evidence="1">Membrane</location>
        <topology evidence="1">Multi-pass membrane protein</topology>
    </subcellularLocation>
</comment>
<dbReference type="AlphaFoldDB" id="A0A1L7WMV3"/>
<proteinExistence type="inferred from homology"/>
<feature type="region of interest" description="Disordered" evidence="6">
    <location>
        <begin position="356"/>
        <end position="379"/>
    </location>
</feature>
<sequence length="379" mass="42103">MSSNSGSRGPAVVITSIFFTVFSLLFVLMRLIARLGFLKNPGRDEVAIVISSLSSIALLVATLQQVKYGLGKHFETLTPEDFEEVLKCLWVAIVCYNISLSATKISIILQYMRVFVGNKIRLACWIVLSIVIAYFIQGIITAIWTCVPISAFWNLNEEGKCINKKFLWFFNASFNILTDLMIITLPMPALSSLRLPLRQKIGLMVVFALGGFVCLVSILRLHSLYIVSTSKDITYDNADAAIWSNIEANVGIICASLPTIKPIISRLFPHLLSSNRSYPGAYHNQSTRHASLFPSQDIFSSISNPTVRLNDPETGRGHKTITKVEACGRSEPELVQDIAHGEDGKDIFVMTSMTQDVERKPSHNGSETGSEKDLIFQYN</sequence>
<evidence type="ECO:0000256" key="4">
    <source>
        <dbReference type="ARBA" id="ARBA00023136"/>
    </source>
</evidence>
<dbReference type="PANTHER" id="PTHR33048">
    <property type="entry name" value="PTH11-LIKE INTEGRAL MEMBRANE PROTEIN (AFU_ORTHOLOGUE AFUA_5G11245)"/>
    <property type="match status" value="1"/>
</dbReference>
<reference evidence="9 10" key="1">
    <citation type="submission" date="2016-03" db="EMBL/GenBank/DDBJ databases">
        <authorList>
            <person name="Ploux O."/>
        </authorList>
    </citation>
    <scope>NUCLEOTIDE SEQUENCE [LARGE SCALE GENOMIC DNA]</scope>
    <source>
        <strain evidence="9 10">UAMH 11012</strain>
    </source>
</reference>
<evidence type="ECO:0000256" key="5">
    <source>
        <dbReference type="ARBA" id="ARBA00038359"/>
    </source>
</evidence>
<evidence type="ECO:0000256" key="6">
    <source>
        <dbReference type="SAM" id="MobiDB-lite"/>
    </source>
</evidence>
<dbReference type="Proteomes" id="UP000184330">
    <property type="component" value="Unassembled WGS sequence"/>
</dbReference>
<dbReference type="InterPro" id="IPR052337">
    <property type="entry name" value="SAT4-like"/>
</dbReference>
<feature type="domain" description="Rhodopsin" evidence="8">
    <location>
        <begin position="29"/>
        <end position="266"/>
    </location>
</feature>
<evidence type="ECO:0000256" key="3">
    <source>
        <dbReference type="ARBA" id="ARBA00022989"/>
    </source>
</evidence>
<gene>
    <name evidence="9" type="ORF">PAC_03959</name>
</gene>
<dbReference type="PANTHER" id="PTHR33048:SF132">
    <property type="entry name" value="MEMBRANE PROTEIN, PUTATIVE (AFU_ORTHOLOGUE AFUA_6G07820)-RELATED"/>
    <property type="match status" value="1"/>
</dbReference>
<dbReference type="OrthoDB" id="2988756at2759"/>
<feature type="transmembrane region" description="Helical" evidence="7">
    <location>
        <begin position="122"/>
        <end position="155"/>
    </location>
</feature>
<feature type="transmembrane region" description="Helical" evidence="7">
    <location>
        <begin position="45"/>
        <end position="63"/>
    </location>
</feature>
<dbReference type="Pfam" id="PF20684">
    <property type="entry name" value="Fung_rhodopsin"/>
    <property type="match status" value="1"/>
</dbReference>
<keyword evidence="2 7" id="KW-0812">Transmembrane</keyword>
<dbReference type="STRING" id="576137.A0A1L7WMV3"/>
<evidence type="ECO:0000256" key="1">
    <source>
        <dbReference type="ARBA" id="ARBA00004141"/>
    </source>
</evidence>
<dbReference type="InterPro" id="IPR049326">
    <property type="entry name" value="Rhodopsin_dom_fungi"/>
</dbReference>
<keyword evidence="3 7" id="KW-1133">Transmembrane helix</keyword>
<feature type="compositionally biased region" description="Basic and acidic residues" evidence="6">
    <location>
        <begin position="369"/>
        <end position="379"/>
    </location>
</feature>
<feature type="transmembrane region" description="Helical" evidence="7">
    <location>
        <begin position="12"/>
        <end position="33"/>
    </location>
</feature>